<feature type="non-terminal residue" evidence="1">
    <location>
        <position position="1"/>
    </location>
</feature>
<dbReference type="GO" id="GO:0003723">
    <property type="term" value="F:RNA binding"/>
    <property type="evidence" value="ECO:0007669"/>
    <property type="project" value="InterPro"/>
</dbReference>
<reference evidence="1 2" key="1">
    <citation type="journal article" date="2015" name="Genome Biol. Evol.">
        <title>Comparative Genomics of a Bacterivorous Green Alga Reveals Evolutionary Causalities and Consequences of Phago-Mixotrophic Mode of Nutrition.</title>
        <authorList>
            <person name="Burns J.A."/>
            <person name="Paasch A."/>
            <person name="Narechania A."/>
            <person name="Kim E."/>
        </authorList>
    </citation>
    <scope>NUCLEOTIDE SEQUENCE [LARGE SCALE GENOMIC DNA]</scope>
    <source>
        <strain evidence="1 2">PLY_AMNH</strain>
    </source>
</reference>
<name>A0AAE0F1M9_9CHLO</name>
<dbReference type="GO" id="GO:0000455">
    <property type="term" value="P:enzyme-directed rRNA pseudouridine synthesis"/>
    <property type="evidence" value="ECO:0007669"/>
    <property type="project" value="TreeGrafter"/>
</dbReference>
<gene>
    <name evidence="1" type="ORF">CYMTET_41779</name>
</gene>
<protein>
    <recommendedName>
        <fullName evidence="3">Pseudouridine synthase RsuA/RluA-like domain-containing protein</fullName>
    </recommendedName>
</protein>
<dbReference type="EMBL" id="LGRX02027795">
    <property type="protein sequence ID" value="KAK3248766.1"/>
    <property type="molecule type" value="Genomic_DNA"/>
</dbReference>
<evidence type="ECO:0008006" key="3">
    <source>
        <dbReference type="Google" id="ProtNLM"/>
    </source>
</evidence>
<dbReference type="PANTHER" id="PTHR21600:SF52">
    <property type="entry name" value="PSEUDOURIDINE SYNTHASE RSUA_RLUA-LIKE DOMAIN-CONTAINING PROTEIN"/>
    <property type="match status" value="1"/>
</dbReference>
<dbReference type="AlphaFoldDB" id="A0AAE0F1M9"/>
<dbReference type="Proteomes" id="UP001190700">
    <property type="component" value="Unassembled WGS sequence"/>
</dbReference>
<dbReference type="GO" id="GO:0009982">
    <property type="term" value="F:pseudouridine synthase activity"/>
    <property type="evidence" value="ECO:0007669"/>
    <property type="project" value="InterPro"/>
</dbReference>
<keyword evidence="2" id="KW-1185">Reference proteome</keyword>
<proteinExistence type="predicted"/>
<dbReference type="InterPro" id="IPR050188">
    <property type="entry name" value="RluA_PseudoU_synthase"/>
</dbReference>
<sequence>LEAVPVGLKRHRAVQGEADRGPRFMEVHDVDESDDGSLCELEVLACTELEVPRSLIQDATCAPRTEGASDDARVKAYESEVRLITGRTHQVRIQFAALGAPLVGDSLYGSEAGAEPAAGAPTQKIAPGPDGTIGLQAWKLHVRAMGNSEGDSSAVYEAGSPWWRP</sequence>
<organism evidence="1 2">
    <name type="scientific">Cymbomonas tetramitiformis</name>
    <dbReference type="NCBI Taxonomy" id="36881"/>
    <lineage>
        <taxon>Eukaryota</taxon>
        <taxon>Viridiplantae</taxon>
        <taxon>Chlorophyta</taxon>
        <taxon>Pyramimonadophyceae</taxon>
        <taxon>Pyramimonadales</taxon>
        <taxon>Pyramimonadaceae</taxon>
        <taxon>Cymbomonas</taxon>
    </lineage>
</organism>
<dbReference type="PANTHER" id="PTHR21600">
    <property type="entry name" value="MITOCHONDRIAL RNA PSEUDOURIDINE SYNTHASE"/>
    <property type="match status" value="1"/>
</dbReference>
<accession>A0AAE0F1M9</accession>
<dbReference type="InterPro" id="IPR020103">
    <property type="entry name" value="PsdUridine_synth_cat_dom_sf"/>
</dbReference>
<dbReference type="Gene3D" id="3.30.2350.10">
    <property type="entry name" value="Pseudouridine synthase"/>
    <property type="match status" value="1"/>
</dbReference>
<evidence type="ECO:0000313" key="2">
    <source>
        <dbReference type="Proteomes" id="UP001190700"/>
    </source>
</evidence>
<evidence type="ECO:0000313" key="1">
    <source>
        <dbReference type="EMBL" id="KAK3248766.1"/>
    </source>
</evidence>
<dbReference type="SUPFAM" id="SSF55120">
    <property type="entry name" value="Pseudouridine synthase"/>
    <property type="match status" value="1"/>
</dbReference>
<comment type="caution">
    <text evidence="1">The sequence shown here is derived from an EMBL/GenBank/DDBJ whole genome shotgun (WGS) entry which is preliminary data.</text>
</comment>